<dbReference type="PROSITE" id="PS50831">
    <property type="entry name" value="SOHO"/>
    <property type="match status" value="1"/>
</dbReference>
<dbReference type="InterPro" id="IPR003127">
    <property type="entry name" value="SoHo_dom"/>
</dbReference>
<evidence type="ECO:0000313" key="5">
    <source>
        <dbReference type="EMBL" id="RLU17117.1"/>
    </source>
</evidence>
<feature type="region of interest" description="Disordered" evidence="3">
    <location>
        <begin position="1"/>
        <end position="138"/>
    </location>
</feature>
<dbReference type="GO" id="GO:0070161">
    <property type="term" value="C:anchoring junction"/>
    <property type="evidence" value="ECO:0007669"/>
    <property type="project" value="UniProtKB-SubCell"/>
</dbReference>
<accession>A0A3L8D9F5</accession>
<proteinExistence type="predicted"/>
<name>A0A3L8D9F5_OOCBI</name>
<evidence type="ECO:0000313" key="6">
    <source>
        <dbReference type="Proteomes" id="UP000279307"/>
    </source>
</evidence>
<feature type="compositionally biased region" description="Low complexity" evidence="3">
    <location>
        <begin position="102"/>
        <end position="111"/>
    </location>
</feature>
<organism evidence="5 6">
    <name type="scientific">Ooceraea biroi</name>
    <name type="common">Clonal raider ant</name>
    <name type="synonym">Cerapachys biroi</name>
    <dbReference type="NCBI Taxonomy" id="2015173"/>
    <lineage>
        <taxon>Eukaryota</taxon>
        <taxon>Metazoa</taxon>
        <taxon>Ecdysozoa</taxon>
        <taxon>Arthropoda</taxon>
        <taxon>Hexapoda</taxon>
        <taxon>Insecta</taxon>
        <taxon>Pterygota</taxon>
        <taxon>Neoptera</taxon>
        <taxon>Endopterygota</taxon>
        <taxon>Hymenoptera</taxon>
        <taxon>Apocrita</taxon>
        <taxon>Aculeata</taxon>
        <taxon>Formicoidea</taxon>
        <taxon>Formicidae</taxon>
        <taxon>Dorylinae</taxon>
        <taxon>Ooceraea</taxon>
    </lineage>
</organism>
<keyword evidence="2" id="KW-0965">Cell junction</keyword>
<gene>
    <name evidence="5" type="ORF">DMN91_011186</name>
</gene>
<feature type="domain" description="SoHo" evidence="4">
    <location>
        <begin position="205"/>
        <end position="282"/>
    </location>
</feature>
<feature type="region of interest" description="Disordered" evidence="3">
    <location>
        <begin position="257"/>
        <end position="278"/>
    </location>
</feature>
<sequence>MSHVDDISLKSSFPLPGVWSPGQTPPVKHPSPERTKEPPKKDEPILPVWTPASAGASPVAERKEFRPVQFESPVLSRKQQPKEEEAPPPPWQNEVVKRESSRSVYESSSSRIVNSHSAPSQGLNALASTPRLPRAQNPTITLLQKAREGQLPKGAAYLVESVSADNRFTSDGKPLLSPGEIIYTLKKEYESEPEAENVPPKKMADLGPRKFEGIGPVTREGIPLVLRSEVKENNQAKWYKKMYDSLHRADKNGGRYGYGSSSGYLSEPEPRAYSDRSVTLDSRRRLRNKENDFTTATMPRKNGALKYSTEIYKNQPGRIEDYEPGHSSIAEKEAKEVRSSCRWQIILDDPACMIKLKRTFP</sequence>
<feature type="compositionally biased region" description="Polar residues" evidence="3">
    <location>
        <begin position="112"/>
        <end position="127"/>
    </location>
</feature>
<evidence type="ECO:0000256" key="1">
    <source>
        <dbReference type="ARBA" id="ARBA00004282"/>
    </source>
</evidence>
<evidence type="ECO:0000256" key="3">
    <source>
        <dbReference type="SAM" id="MobiDB-lite"/>
    </source>
</evidence>
<evidence type="ECO:0000256" key="2">
    <source>
        <dbReference type="ARBA" id="ARBA00022949"/>
    </source>
</evidence>
<dbReference type="Proteomes" id="UP000279307">
    <property type="component" value="Chromosome 11"/>
</dbReference>
<evidence type="ECO:0000259" key="4">
    <source>
        <dbReference type="PROSITE" id="PS50831"/>
    </source>
</evidence>
<dbReference type="OrthoDB" id="19092at2759"/>
<dbReference type="EMBL" id="QOIP01000011">
    <property type="protein sequence ID" value="RLU17117.1"/>
    <property type="molecule type" value="Genomic_DNA"/>
</dbReference>
<feature type="compositionally biased region" description="Basic and acidic residues" evidence="3">
    <location>
        <begin position="30"/>
        <end position="44"/>
    </location>
</feature>
<comment type="caution">
    <text evidence="5">The sequence shown here is derived from an EMBL/GenBank/DDBJ whole genome shotgun (WGS) entry which is preliminary data.</text>
</comment>
<protein>
    <recommendedName>
        <fullName evidence="4">SoHo domain-containing protein</fullName>
    </recommendedName>
</protein>
<comment type="subcellular location">
    <subcellularLocation>
        <location evidence="1">Cell junction</location>
    </subcellularLocation>
</comment>
<dbReference type="AlphaFoldDB" id="A0A3L8D9F5"/>
<reference evidence="5 6" key="1">
    <citation type="journal article" date="2018" name="Genome Res.">
        <title>The genomic architecture and molecular evolution of ant odorant receptors.</title>
        <authorList>
            <person name="McKenzie S.K."/>
            <person name="Kronauer D.J.C."/>
        </authorList>
    </citation>
    <scope>NUCLEOTIDE SEQUENCE [LARGE SCALE GENOMIC DNA]</scope>
    <source>
        <strain evidence="5">Clonal line C1</strain>
    </source>
</reference>